<evidence type="ECO:0000256" key="5">
    <source>
        <dbReference type="SAM" id="MobiDB-lite"/>
    </source>
</evidence>
<keyword evidence="2" id="KW-0560">Oxidoreductase</keyword>
<reference evidence="8 9" key="1">
    <citation type="submission" date="2024-01" db="EMBL/GenBank/DDBJ databases">
        <title>Genome assemblies of Stephania.</title>
        <authorList>
            <person name="Yang L."/>
        </authorList>
    </citation>
    <scope>NUCLEOTIDE SEQUENCE [LARGE SCALE GENOMIC DNA]</scope>
    <source>
        <strain evidence="8">YNDBR</strain>
        <tissue evidence="8">Leaf</tissue>
    </source>
</reference>
<dbReference type="InterPro" id="IPR003349">
    <property type="entry name" value="JmjN"/>
</dbReference>
<organism evidence="8 9">
    <name type="scientific">Stephania yunnanensis</name>
    <dbReference type="NCBI Taxonomy" id="152371"/>
    <lineage>
        <taxon>Eukaryota</taxon>
        <taxon>Viridiplantae</taxon>
        <taxon>Streptophyta</taxon>
        <taxon>Embryophyta</taxon>
        <taxon>Tracheophyta</taxon>
        <taxon>Spermatophyta</taxon>
        <taxon>Magnoliopsida</taxon>
        <taxon>Ranunculales</taxon>
        <taxon>Menispermaceae</taxon>
        <taxon>Menispermoideae</taxon>
        <taxon>Cissampelideae</taxon>
        <taxon>Stephania</taxon>
    </lineage>
</organism>
<dbReference type="PROSITE" id="PS51184">
    <property type="entry name" value="JMJC"/>
    <property type="match status" value="1"/>
</dbReference>
<evidence type="ECO:0000259" key="7">
    <source>
        <dbReference type="PROSITE" id="PS51184"/>
    </source>
</evidence>
<dbReference type="Pfam" id="PF02373">
    <property type="entry name" value="JmjC"/>
    <property type="match status" value="1"/>
</dbReference>
<comment type="caution">
    <text evidence="8">The sequence shown here is derived from an EMBL/GenBank/DDBJ whole genome shotgun (WGS) entry which is preliminary data.</text>
</comment>
<sequence length="1165" mass="132303">MVSMGAQDALYSLREENRRLNLNWGSSNSEMLITIEKKPDGNSTHLAEATIKAESKSVNADPSKSKKVKTKKSRRRRNCVDYALFDISSEEESDCEKSSQISARWNPNEALRPVINEAPVFYPTEEEFKDTLGYIAKIRQKAESYGICRIVPPSSWKPPCPLRENNMWEHAQFSTRVQQVDKLQNREPVKRKSRSRSQRKRKRGKYSRIGASRRRTSTEDLETSNCVAASDDEKFGFHSGSDYTLKEFKKYADDFKERYFGMKDDDGPLSSFLVEPNKRWEPTVEDIEGEYWRIVEKQTNEIEVLYGADVETGSFGSGFPTVSSKVVEGDLDQYVLSGWNLNKFPRLPGSVLCYEGEEISGVLVPWLYVGMCFSSFCWHVEDHHLYSLNYLHLGAPKLWYGVPGEHASALEDAMRKHLPALFKEQPDLLHELVTQLSPSVLSLEGLPVYRAVQHPGEFVLTFPRAYHSGFNCGFNCAEAVNVAPVDWLSHGQSAVELYSKQCRKTSVSHDRLLLGAARNGVNALLELLEAKKESQSNSWWKSVCGKDGVLTAAIKTRIAMEQERRDCLPILLPSLKMDRNFDSSGERECFHCFYDLHLSAAGCKCSPDHYACLRHAKLLCSCETAKKFFVFRYDMDELNTLIKALEGNLEAIRCWAEKDLKLAGTSDVCASVQKLNEENQLHPDCTQRKENSSCSLLANEFQETSRPCNLDHHSSSEVVQPSGESDHQSLCSTQPEIVEMKTLNGEALIIRDATKMRKERYIDLNVVDISEEHGCFMQEMTDDCNDKDAVFKTYETDMLDVFSDLTESEFMGGYTGAWFQSTLNHSSFHSNLVDPLVSASVSNAHQASCSRDVRHTSTSGTKLFGIQLCSNPFLHAPTTSSVKHENVRTSSSSETFCNNKCYLAEMLGLFVEPLNFGTLVQGKRWCSELAIFPKGFRSRVRFHSVLNPKHSCYYISEVVDAGLFGPLFKVFVEDCPTEVFIDSSAQKCWDLVLARLNNKIIRQDASGNHQPSLPLQRVNGLEMFGFCSPSIVQAIEALDSFHQCLEYWNYRGSVKLEDPSNTLVSDTTVRNTESTVRYDGLQIGLPFFTKEAKMKIPNLEFREQDHGFSNKEPSEDELQYVLRGLFSKANKDELKMMHMVFCSKRWSHNWKMAFRTLIEELERCK</sequence>
<dbReference type="PROSITE" id="PS51183">
    <property type="entry name" value="JMJN"/>
    <property type="match status" value="1"/>
</dbReference>
<feature type="region of interest" description="Disordered" evidence="5">
    <location>
        <begin position="177"/>
        <end position="222"/>
    </location>
</feature>
<dbReference type="Gene3D" id="2.60.120.650">
    <property type="entry name" value="Cupin"/>
    <property type="match status" value="1"/>
</dbReference>
<dbReference type="InterPro" id="IPR003347">
    <property type="entry name" value="JmjC_dom"/>
</dbReference>
<dbReference type="Pfam" id="PF05964">
    <property type="entry name" value="FYRN"/>
    <property type="match status" value="1"/>
</dbReference>
<feature type="domain" description="JmjN" evidence="6">
    <location>
        <begin position="118"/>
        <end position="159"/>
    </location>
</feature>
<name>A0AAP0PQR3_9MAGN</name>
<dbReference type="SMART" id="SM00541">
    <property type="entry name" value="FYRN"/>
    <property type="match status" value="1"/>
</dbReference>
<evidence type="ECO:0000313" key="9">
    <source>
        <dbReference type="Proteomes" id="UP001420932"/>
    </source>
</evidence>
<comment type="subcellular location">
    <subcellularLocation>
        <location evidence="1">Nucleus</location>
    </subcellularLocation>
</comment>
<keyword evidence="3" id="KW-0408">Iron</keyword>
<evidence type="ECO:0000256" key="4">
    <source>
        <dbReference type="ARBA" id="ARBA00023242"/>
    </source>
</evidence>
<evidence type="ECO:0000256" key="3">
    <source>
        <dbReference type="ARBA" id="ARBA00023004"/>
    </source>
</evidence>
<dbReference type="InterPro" id="IPR003888">
    <property type="entry name" value="FYrich_N"/>
</dbReference>
<dbReference type="AlphaFoldDB" id="A0AAP0PQR3"/>
<dbReference type="SMART" id="SM00545">
    <property type="entry name" value="JmjN"/>
    <property type="match status" value="1"/>
</dbReference>
<dbReference type="Gene3D" id="3.30.160.360">
    <property type="match status" value="1"/>
</dbReference>
<dbReference type="EMBL" id="JBBNAF010000004">
    <property type="protein sequence ID" value="KAK9150985.1"/>
    <property type="molecule type" value="Genomic_DNA"/>
</dbReference>
<feature type="domain" description="JmjC" evidence="7">
    <location>
        <begin position="333"/>
        <end position="499"/>
    </location>
</feature>
<dbReference type="PANTHER" id="PTHR10694">
    <property type="entry name" value="LYSINE-SPECIFIC DEMETHYLASE"/>
    <property type="match status" value="1"/>
</dbReference>
<dbReference type="GO" id="GO:0034647">
    <property type="term" value="F:histone H3K4me/H3K4me2/H3K4me3 demethylase activity"/>
    <property type="evidence" value="ECO:0007669"/>
    <property type="project" value="TreeGrafter"/>
</dbReference>
<dbReference type="Pfam" id="PF05965">
    <property type="entry name" value="FYRC"/>
    <property type="match status" value="1"/>
</dbReference>
<dbReference type="InterPro" id="IPR003889">
    <property type="entry name" value="FYrich_C"/>
</dbReference>
<gene>
    <name evidence="8" type="ORF">Syun_009294</name>
</gene>
<feature type="region of interest" description="Disordered" evidence="5">
    <location>
        <begin position="52"/>
        <end position="72"/>
    </location>
</feature>
<evidence type="ECO:0000256" key="2">
    <source>
        <dbReference type="ARBA" id="ARBA00023002"/>
    </source>
</evidence>
<evidence type="ECO:0000259" key="6">
    <source>
        <dbReference type="PROSITE" id="PS51183"/>
    </source>
</evidence>
<evidence type="ECO:0000313" key="8">
    <source>
        <dbReference type="EMBL" id="KAK9150985.1"/>
    </source>
</evidence>
<proteinExistence type="predicted"/>
<dbReference type="InterPro" id="IPR004198">
    <property type="entry name" value="Znf_C5HC2"/>
</dbReference>
<dbReference type="PROSITE" id="PS51543">
    <property type="entry name" value="FYRC"/>
    <property type="match status" value="1"/>
</dbReference>
<dbReference type="Pfam" id="PF02375">
    <property type="entry name" value="JmjN"/>
    <property type="match status" value="1"/>
</dbReference>
<protein>
    <submittedName>
        <fullName evidence="8">Uncharacterized protein</fullName>
    </submittedName>
</protein>
<dbReference type="GO" id="GO:0010468">
    <property type="term" value="P:regulation of gene expression"/>
    <property type="evidence" value="ECO:0007669"/>
    <property type="project" value="TreeGrafter"/>
</dbReference>
<dbReference type="GO" id="GO:0005634">
    <property type="term" value="C:nucleus"/>
    <property type="evidence" value="ECO:0007669"/>
    <property type="project" value="UniProtKB-SubCell"/>
</dbReference>
<keyword evidence="4" id="KW-0539">Nucleus</keyword>
<dbReference type="SMART" id="SM00558">
    <property type="entry name" value="JmjC"/>
    <property type="match status" value="1"/>
</dbReference>
<evidence type="ECO:0000256" key="1">
    <source>
        <dbReference type="ARBA" id="ARBA00004123"/>
    </source>
</evidence>
<dbReference type="Pfam" id="PF02928">
    <property type="entry name" value="zf-C5HC2"/>
    <property type="match status" value="1"/>
</dbReference>
<dbReference type="PANTHER" id="PTHR10694:SF105">
    <property type="entry name" value="LYSINE-SPECIFIC DEMETHYLASE JMJ14"/>
    <property type="match status" value="1"/>
</dbReference>
<dbReference type="SMART" id="SM00542">
    <property type="entry name" value="FYRC"/>
    <property type="match status" value="1"/>
</dbReference>
<dbReference type="GO" id="GO:0000785">
    <property type="term" value="C:chromatin"/>
    <property type="evidence" value="ECO:0007669"/>
    <property type="project" value="TreeGrafter"/>
</dbReference>
<dbReference type="Proteomes" id="UP001420932">
    <property type="component" value="Unassembled WGS sequence"/>
</dbReference>
<keyword evidence="9" id="KW-1185">Reference proteome</keyword>
<dbReference type="SUPFAM" id="SSF51197">
    <property type="entry name" value="Clavaminate synthase-like"/>
    <property type="match status" value="1"/>
</dbReference>
<dbReference type="PROSITE" id="PS51542">
    <property type="entry name" value="FYRN"/>
    <property type="match status" value="1"/>
</dbReference>
<feature type="compositionally biased region" description="Basic residues" evidence="5">
    <location>
        <begin position="191"/>
        <end position="215"/>
    </location>
</feature>
<accession>A0AAP0PQR3</accession>